<evidence type="ECO:0000313" key="1">
    <source>
        <dbReference type="EMBL" id="KAF9650189.1"/>
    </source>
</evidence>
<organism evidence="1 2">
    <name type="scientific">Thelephora ganbajun</name>
    <name type="common">Ganba fungus</name>
    <dbReference type="NCBI Taxonomy" id="370292"/>
    <lineage>
        <taxon>Eukaryota</taxon>
        <taxon>Fungi</taxon>
        <taxon>Dikarya</taxon>
        <taxon>Basidiomycota</taxon>
        <taxon>Agaricomycotina</taxon>
        <taxon>Agaricomycetes</taxon>
        <taxon>Thelephorales</taxon>
        <taxon>Thelephoraceae</taxon>
        <taxon>Thelephora</taxon>
    </lineage>
</organism>
<keyword evidence="2" id="KW-1185">Reference proteome</keyword>
<accession>A0ACB6ZKW2</accession>
<reference evidence="1" key="2">
    <citation type="journal article" date="2020" name="Nat. Commun.">
        <title>Large-scale genome sequencing of mycorrhizal fungi provides insights into the early evolution of symbiotic traits.</title>
        <authorList>
            <person name="Miyauchi S."/>
            <person name="Kiss E."/>
            <person name="Kuo A."/>
            <person name="Drula E."/>
            <person name="Kohler A."/>
            <person name="Sanchez-Garcia M."/>
            <person name="Morin E."/>
            <person name="Andreopoulos B."/>
            <person name="Barry K.W."/>
            <person name="Bonito G."/>
            <person name="Buee M."/>
            <person name="Carver A."/>
            <person name="Chen C."/>
            <person name="Cichocki N."/>
            <person name="Clum A."/>
            <person name="Culley D."/>
            <person name="Crous P.W."/>
            <person name="Fauchery L."/>
            <person name="Girlanda M."/>
            <person name="Hayes R.D."/>
            <person name="Keri Z."/>
            <person name="LaButti K."/>
            <person name="Lipzen A."/>
            <person name="Lombard V."/>
            <person name="Magnuson J."/>
            <person name="Maillard F."/>
            <person name="Murat C."/>
            <person name="Nolan M."/>
            <person name="Ohm R.A."/>
            <person name="Pangilinan J."/>
            <person name="Pereira M.F."/>
            <person name="Perotto S."/>
            <person name="Peter M."/>
            <person name="Pfister S."/>
            <person name="Riley R."/>
            <person name="Sitrit Y."/>
            <person name="Stielow J.B."/>
            <person name="Szollosi G."/>
            <person name="Zifcakova L."/>
            <person name="Stursova M."/>
            <person name="Spatafora J.W."/>
            <person name="Tedersoo L."/>
            <person name="Vaario L.M."/>
            <person name="Yamada A."/>
            <person name="Yan M."/>
            <person name="Wang P."/>
            <person name="Xu J."/>
            <person name="Bruns T."/>
            <person name="Baldrian P."/>
            <person name="Vilgalys R."/>
            <person name="Dunand C."/>
            <person name="Henrissat B."/>
            <person name="Grigoriev I.V."/>
            <person name="Hibbett D."/>
            <person name="Nagy L.G."/>
            <person name="Martin F.M."/>
        </authorList>
    </citation>
    <scope>NUCLEOTIDE SEQUENCE</scope>
    <source>
        <strain evidence="1">P2</strain>
    </source>
</reference>
<dbReference type="Proteomes" id="UP000886501">
    <property type="component" value="Unassembled WGS sequence"/>
</dbReference>
<dbReference type="EMBL" id="MU117987">
    <property type="protein sequence ID" value="KAF9650189.1"/>
    <property type="molecule type" value="Genomic_DNA"/>
</dbReference>
<comment type="caution">
    <text evidence="1">The sequence shown here is derived from an EMBL/GenBank/DDBJ whole genome shotgun (WGS) entry which is preliminary data.</text>
</comment>
<protein>
    <submittedName>
        <fullName evidence="1">AAA-domain-containing protein</fullName>
    </submittedName>
</protein>
<name>A0ACB6ZKW2_THEGA</name>
<evidence type="ECO:0000313" key="2">
    <source>
        <dbReference type="Proteomes" id="UP000886501"/>
    </source>
</evidence>
<sequence length="737" mass="80097">MEISSSNALNKSTQGLWRRNKLNLNAAQEEQPLVPVEVFQAPFVIPPENAAEQAPVSAKRKPRSHEGGPSKRTKVSTAKDYSPPSTRLSDLGGVDVCIERILELVAMPLCHPEIYLHTGVQPPRGVLLHGPPGCGKTMLANAIAGELGFPFISISAPSIVSGMSGESEKTLRDTFDEAKASHRNHPKRTLRLNFCSQKAAPCLLFIDEIDAITPKRESAQREMERRIVAQFLTCMDDMSWEKNDNKPVVVIGATNRPDSLDAALRRAGRFDHEIGIGVPDEEARTQILRVQSSKLRLEGNFDFAALAKATPGYVGADLASLTGAAGIVAVKRIFRGLSTGPIVLPEINTDTSDPDSTTHMSVDAPPDPVPQSVKPSPFSGYQNSSTPLASSIVYFLRAHPNPLTEAQLSPLNIQYSDFIQALKHVQPSSKREGFATIPDVSWADIGALYHIREELQMAIVQPIRRPELFKAVGIDTGCGVLLWGPPGCGKTLLAKAVANESKANFISVKGPELLNKARPTSHYVGESERAVRQVFSRARASAPCVIFFDELDALVPKRDDSVSESAARVVNTLLTELDGLDSRRNIYVVAATNRPDMIDPAMCRPGRLDKLLYVDLPTADERAEIIRTVIRKVRLAPDSRVAEEVDLLVREKCDGYSGADLAAIAREAGVCALKRTLGTLNEDTTETEVAVYVDTSDFVQALEKIGPSVNAAQRGKYLRLKNKFAGLPVGKTSADTD</sequence>
<reference evidence="1" key="1">
    <citation type="submission" date="2019-10" db="EMBL/GenBank/DDBJ databases">
        <authorList>
            <consortium name="DOE Joint Genome Institute"/>
            <person name="Kuo A."/>
            <person name="Miyauchi S."/>
            <person name="Kiss E."/>
            <person name="Drula E."/>
            <person name="Kohler A."/>
            <person name="Sanchez-Garcia M."/>
            <person name="Andreopoulos B."/>
            <person name="Barry K.W."/>
            <person name="Bonito G."/>
            <person name="Buee M."/>
            <person name="Carver A."/>
            <person name="Chen C."/>
            <person name="Cichocki N."/>
            <person name="Clum A."/>
            <person name="Culley D."/>
            <person name="Crous P.W."/>
            <person name="Fauchery L."/>
            <person name="Girlanda M."/>
            <person name="Hayes R."/>
            <person name="Keri Z."/>
            <person name="Labutti K."/>
            <person name="Lipzen A."/>
            <person name="Lombard V."/>
            <person name="Magnuson J."/>
            <person name="Maillard F."/>
            <person name="Morin E."/>
            <person name="Murat C."/>
            <person name="Nolan M."/>
            <person name="Ohm R."/>
            <person name="Pangilinan J."/>
            <person name="Pereira M."/>
            <person name="Perotto S."/>
            <person name="Peter M."/>
            <person name="Riley R."/>
            <person name="Sitrit Y."/>
            <person name="Stielow B."/>
            <person name="Szollosi G."/>
            <person name="Zifcakova L."/>
            <person name="Stursova M."/>
            <person name="Spatafora J.W."/>
            <person name="Tedersoo L."/>
            <person name="Vaario L.-M."/>
            <person name="Yamada A."/>
            <person name="Yan M."/>
            <person name="Wang P."/>
            <person name="Xu J."/>
            <person name="Bruns T."/>
            <person name="Baldrian P."/>
            <person name="Vilgalys R."/>
            <person name="Henrissat B."/>
            <person name="Grigoriev I.V."/>
            <person name="Hibbett D."/>
            <person name="Nagy L.G."/>
            <person name="Martin F.M."/>
        </authorList>
    </citation>
    <scope>NUCLEOTIDE SEQUENCE</scope>
    <source>
        <strain evidence="1">P2</strain>
    </source>
</reference>
<gene>
    <name evidence="1" type="ORF">BDM02DRAFT_3185578</name>
</gene>
<proteinExistence type="predicted"/>